<evidence type="ECO:0000313" key="3">
    <source>
        <dbReference type="Proteomes" id="UP001139648"/>
    </source>
</evidence>
<dbReference type="EMBL" id="JAMZEB010000002">
    <property type="protein sequence ID" value="MCP2357579.1"/>
    <property type="molecule type" value="Genomic_DNA"/>
</dbReference>
<name>A0A9X2K2Q7_9ACTN</name>
<proteinExistence type="predicted"/>
<comment type="caution">
    <text evidence="2">The sequence shown here is derived from an EMBL/GenBank/DDBJ whole genome shotgun (WGS) entry which is preliminary data.</text>
</comment>
<dbReference type="Proteomes" id="UP001139648">
    <property type="component" value="Unassembled WGS sequence"/>
</dbReference>
<gene>
    <name evidence="2" type="ORF">HD597_004599</name>
</gene>
<accession>A0A9X2K2Q7</accession>
<evidence type="ECO:0000256" key="1">
    <source>
        <dbReference type="SAM" id="Phobius"/>
    </source>
</evidence>
<dbReference type="AlphaFoldDB" id="A0A9X2K2Q7"/>
<dbReference type="RefSeq" id="WP_253744697.1">
    <property type="nucleotide sequence ID" value="NZ_BAABKA010000026.1"/>
</dbReference>
<feature type="transmembrane region" description="Helical" evidence="1">
    <location>
        <begin position="38"/>
        <end position="56"/>
    </location>
</feature>
<keyword evidence="3" id="KW-1185">Reference proteome</keyword>
<evidence type="ECO:0000313" key="2">
    <source>
        <dbReference type="EMBL" id="MCP2357579.1"/>
    </source>
</evidence>
<reference evidence="2" key="1">
    <citation type="submission" date="2022-06" db="EMBL/GenBank/DDBJ databases">
        <title>Sequencing the genomes of 1000 actinobacteria strains.</title>
        <authorList>
            <person name="Klenk H.-P."/>
        </authorList>
    </citation>
    <scope>NUCLEOTIDE SEQUENCE</scope>
    <source>
        <strain evidence="2">DSM 46694</strain>
    </source>
</reference>
<sequence length="76" mass="7469">MKAALEWLGLLLMGVGLFGGVCGFAVGLLVAAVTSEGWGLLAGLVTALAVGIPITISADTIGRYGDPGASSYDGGE</sequence>
<protein>
    <submittedName>
        <fullName evidence="2">ABC-type antimicrobial peptide transport system permease subunit</fullName>
    </submittedName>
</protein>
<keyword evidence="1" id="KW-1133">Transmembrane helix</keyword>
<organism evidence="2 3">
    <name type="scientific">Nonomuraea thailandensis</name>
    <dbReference type="NCBI Taxonomy" id="1188745"/>
    <lineage>
        <taxon>Bacteria</taxon>
        <taxon>Bacillati</taxon>
        <taxon>Actinomycetota</taxon>
        <taxon>Actinomycetes</taxon>
        <taxon>Streptosporangiales</taxon>
        <taxon>Streptosporangiaceae</taxon>
        <taxon>Nonomuraea</taxon>
    </lineage>
</organism>
<feature type="transmembrane region" description="Helical" evidence="1">
    <location>
        <begin position="7"/>
        <end position="32"/>
    </location>
</feature>
<keyword evidence="1" id="KW-0812">Transmembrane</keyword>
<keyword evidence="1" id="KW-0472">Membrane</keyword>